<keyword evidence="7" id="KW-1185">Reference proteome</keyword>
<name>A0A2P5DW45_PARAD</name>
<dbReference type="AlphaFoldDB" id="A0A2P5DW45"/>
<dbReference type="GO" id="GO:0008289">
    <property type="term" value="F:lipid binding"/>
    <property type="evidence" value="ECO:0007669"/>
    <property type="project" value="UniProtKB-KW"/>
</dbReference>
<keyword evidence="2" id="KW-0813">Transport</keyword>
<dbReference type="EMBL" id="JXTB01000013">
    <property type="protein sequence ID" value="PON77511.1"/>
    <property type="molecule type" value="Genomic_DNA"/>
</dbReference>
<reference evidence="7" key="1">
    <citation type="submission" date="2016-06" db="EMBL/GenBank/DDBJ databases">
        <title>Parallel loss of symbiosis genes in relatives of nitrogen-fixing non-legume Parasponia.</title>
        <authorList>
            <person name="Van Velzen R."/>
            <person name="Holmer R."/>
            <person name="Bu F."/>
            <person name="Rutten L."/>
            <person name="Van Zeijl A."/>
            <person name="Liu W."/>
            <person name="Santuari L."/>
            <person name="Cao Q."/>
            <person name="Sharma T."/>
            <person name="Shen D."/>
            <person name="Roswanjaya Y."/>
            <person name="Wardhani T."/>
            <person name="Kalhor M.S."/>
            <person name="Jansen J."/>
            <person name="Van den Hoogen J."/>
            <person name="Gungor B."/>
            <person name="Hartog M."/>
            <person name="Hontelez J."/>
            <person name="Verver J."/>
            <person name="Yang W.-C."/>
            <person name="Schijlen E."/>
            <person name="Repin R."/>
            <person name="Schilthuizen M."/>
            <person name="Schranz E."/>
            <person name="Heidstra R."/>
            <person name="Miyata K."/>
            <person name="Fedorova E."/>
            <person name="Kohlen W."/>
            <person name="Bisseling T."/>
            <person name="Smit S."/>
            <person name="Geurts R."/>
        </authorList>
    </citation>
    <scope>NUCLEOTIDE SEQUENCE [LARGE SCALE GENOMIC DNA]</scope>
    <source>
        <strain evidence="7">cv. WU1-14</strain>
    </source>
</reference>
<evidence type="ECO:0000256" key="2">
    <source>
        <dbReference type="ARBA" id="ARBA00022448"/>
    </source>
</evidence>
<evidence type="ECO:0000256" key="3">
    <source>
        <dbReference type="ARBA" id="ARBA00023121"/>
    </source>
</evidence>
<comment type="caution">
    <text evidence="6">The sequence shown here is derived from an EMBL/GenBank/DDBJ whole genome shotgun (WGS) entry which is preliminary data.</text>
</comment>
<dbReference type="InterPro" id="IPR036312">
    <property type="entry name" value="Bifun_inhib/LTP/seed_sf"/>
</dbReference>
<dbReference type="STRING" id="3476.A0A2P5DW45"/>
<accession>A0A2P5DW45</accession>
<gene>
    <name evidence="6" type="ORF">PanWU01x14_026720</name>
</gene>
<dbReference type="SUPFAM" id="SSF47699">
    <property type="entry name" value="Bifunctional inhibitor/lipid-transfer protein/seed storage 2S albumin"/>
    <property type="match status" value="1"/>
</dbReference>
<dbReference type="Pfam" id="PF00234">
    <property type="entry name" value="Tryp_alpha_amyl"/>
    <property type="match status" value="1"/>
</dbReference>
<feature type="signal peptide" evidence="4">
    <location>
        <begin position="1"/>
        <end position="29"/>
    </location>
</feature>
<evidence type="ECO:0000313" key="6">
    <source>
        <dbReference type="EMBL" id="PON77511.1"/>
    </source>
</evidence>
<protein>
    <submittedName>
        <fullName evidence="6">Bifunctional inhibitor/plant lipid transfer protein/seed storage helical domain containing protein</fullName>
    </submittedName>
</protein>
<dbReference type="SMART" id="SM00499">
    <property type="entry name" value="AAI"/>
    <property type="match status" value="1"/>
</dbReference>
<dbReference type="Gene3D" id="1.10.110.10">
    <property type="entry name" value="Plant lipid-transfer and hydrophobic proteins"/>
    <property type="match status" value="1"/>
</dbReference>
<dbReference type="OrthoDB" id="665742at2759"/>
<comment type="function">
    <text evidence="1">Plant non-specific lipid-transfer proteins transfer phospholipids as well as galactolipids across membranes. May play a role in wax or cutin deposition in the cell walls of expanding epidermal cells and certain secretory tissues.</text>
</comment>
<dbReference type="InterPro" id="IPR016140">
    <property type="entry name" value="Bifunc_inhib/LTP/seed_store"/>
</dbReference>
<dbReference type="PANTHER" id="PTHR33214">
    <property type="entry name" value="BIFUNCTIONAL INHIBITOR/LIPID-TRANSFER PROTEIN/SEED STORAGE 2S ALBUMIN SUPERFAMILY PROTEIN"/>
    <property type="match status" value="1"/>
</dbReference>
<dbReference type="GO" id="GO:0006869">
    <property type="term" value="P:lipid transport"/>
    <property type="evidence" value="ECO:0007669"/>
    <property type="project" value="InterPro"/>
</dbReference>
<evidence type="ECO:0000256" key="1">
    <source>
        <dbReference type="ARBA" id="ARBA00003211"/>
    </source>
</evidence>
<organism evidence="6 7">
    <name type="scientific">Parasponia andersonii</name>
    <name type="common">Sponia andersonii</name>
    <dbReference type="NCBI Taxonomy" id="3476"/>
    <lineage>
        <taxon>Eukaryota</taxon>
        <taxon>Viridiplantae</taxon>
        <taxon>Streptophyta</taxon>
        <taxon>Embryophyta</taxon>
        <taxon>Tracheophyta</taxon>
        <taxon>Spermatophyta</taxon>
        <taxon>Magnoliopsida</taxon>
        <taxon>eudicotyledons</taxon>
        <taxon>Gunneridae</taxon>
        <taxon>Pentapetalae</taxon>
        <taxon>rosids</taxon>
        <taxon>fabids</taxon>
        <taxon>Rosales</taxon>
        <taxon>Cannabaceae</taxon>
        <taxon>Parasponia</taxon>
    </lineage>
</organism>
<dbReference type="PANTHER" id="PTHR33214:SF44">
    <property type="entry name" value="NON-SPECIFIC LIPID TRANSFER PROTEIN GPI-ANCHORED 33"/>
    <property type="match status" value="1"/>
</dbReference>
<dbReference type="InterPro" id="IPR033872">
    <property type="entry name" value="nsLTP2"/>
</dbReference>
<feature type="chain" id="PRO_5015133640" evidence="4">
    <location>
        <begin position="30"/>
        <end position="98"/>
    </location>
</feature>
<sequence>MKKFSIFALSAALVVAAAVLLSEAPTAEAVTCSPLQMSSCLPAISGGTPPSSQCCTKLNEQKPCLCGYLKDPNLRQYVNSPNARKVAAKCGVPYPNCS</sequence>
<feature type="domain" description="Bifunctional inhibitor/plant lipid transfer protein/seed storage helical" evidence="5">
    <location>
        <begin position="32"/>
        <end position="97"/>
    </location>
</feature>
<dbReference type="CDD" id="cd01959">
    <property type="entry name" value="nsLTP2"/>
    <property type="match status" value="1"/>
</dbReference>
<dbReference type="Proteomes" id="UP000237105">
    <property type="component" value="Unassembled WGS sequence"/>
</dbReference>
<keyword evidence="3" id="KW-0446">Lipid-binding</keyword>
<proteinExistence type="predicted"/>
<evidence type="ECO:0000259" key="5">
    <source>
        <dbReference type="SMART" id="SM00499"/>
    </source>
</evidence>
<keyword evidence="4" id="KW-0732">Signal</keyword>
<evidence type="ECO:0000313" key="7">
    <source>
        <dbReference type="Proteomes" id="UP000237105"/>
    </source>
</evidence>
<evidence type="ECO:0000256" key="4">
    <source>
        <dbReference type="SAM" id="SignalP"/>
    </source>
</evidence>